<evidence type="ECO:0000313" key="3">
    <source>
        <dbReference type="EMBL" id="GMN69107.1"/>
    </source>
</evidence>
<accession>A0AA88DWS7</accession>
<dbReference type="EMBL" id="BTGU01000773">
    <property type="protein sequence ID" value="GMN69107.1"/>
    <property type="molecule type" value="Genomic_DNA"/>
</dbReference>
<dbReference type="Proteomes" id="UP001187192">
    <property type="component" value="Unassembled WGS sequence"/>
</dbReference>
<evidence type="ECO:0000313" key="4">
    <source>
        <dbReference type="Proteomes" id="UP001187192"/>
    </source>
</evidence>
<evidence type="ECO:0000313" key="2">
    <source>
        <dbReference type="EMBL" id="GMN64638.1"/>
    </source>
</evidence>
<protein>
    <submittedName>
        <fullName evidence="1">Uncharacterized protein</fullName>
    </submittedName>
</protein>
<comment type="caution">
    <text evidence="1">The sequence shown here is derived from an EMBL/GenBank/DDBJ whole genome shotgun (WGS) entry which is preliminary data.</text>
</comment>
<reference evidence="1" key="1">
    <citation type="submission" date="2023-07" db="EMBL/GenBank/DDBJ databases">
        <title>draft genome sequence of fig (Ficus carica).</title>
        <authorList>
            <person name="Takahashi T."/>
            <person name="Nishimura K."/>
        </authorList>
    </citation>
    <scope>NUCLEOTIDE SEQUENCE</scope>
</reference>
<gene>
    <name evidence="1" type="ORF">TIFTF001_032283</name>
    <name evidence="2" type="ORF">TIFTF001_033713</name>
    <name evidence="3" type="ORF">TIFTF001_038160</name>
</gene>
<name>A0AA88DWS7_FICCA</name>
<dbReference type="EMBL" id="BTGU01000144">
    <property type="protein sequence ID" value="GMN63204.1"/>
    <property type="molecule type" value="Genomic_DNA"/>
</dbReference>
<proteinExistence type="predicted"/>
<keyword evidence="4" id="KW-1185">Reference proteome</keyword>
<evidence type="ECO:0000313" key="1">
    <source>
        <dbReference type="EMBL" id="GMN63204.1"/>
    </source>
</evidence>
<dbReference type="EMBL" id="BTGU01000189">
    <property type="protein sequence ID" value="GMN64638.1"/>
    <property type="molecule type" value="Genomic_DNA"/>
</dbReference>
<dbReference type="AlphaFoldDB" id="A0AA88DWS7"/>
<organism evidence="1 4">
    <name type="scientific">Ficus carica</name>
    <name type="common">Common fig</name>
    <dbReference type="NCBI Taxonomy" id="3494"/>
    <lineage>
        <taxon>Eukaryota</taxon>
        <taxon>Viridiplantae</taxon>
        <taxon>Streptophyta</taxon>
        <taxon>Embryophyta</taxon>
        <taxon>Tracheophyta</taxon>
        <taxon>Spermatophyta</taxon>
        <taxon>Magnoliopsida</taxon>
        <taxon>eudicotyledons</taxon>
        <taxon>Gunneridae</taxon>
        <taxon>Pentapetalae</taxon>
        <taxon>rosids</taxon>
        <taxon>fabids</taxon>
        <taxon>Rosales</taxon>
        <taxon>Moraceae</taxon>
        <taxon>Ficeae</taxon>
        <taxon>Ficus</taxon>
    </lineage>
</organism>
<sequence>METVVESSSFCSDISDRVALFFPHRYTSCREQKSAQIAPTTVPYAAVRRHPPPSTGQSSFL</sequence>